<keyword evidence="2" id="KW-0413">Isomerase</keyword>
<organism evidence="2">
    <name type="scientific">gut metagenome</name>
    <dbReference type="NCBI Taxonomy" id="749906"/>
    <lineage>
        <taxon>unclassified sequences</taxon>
        <taxon>metagenomes</taxon>
        <taxon>organismal metagenomes</taxon>
    </lineage>
</organism>
<comment type="caution">
    <text evidence="2">The sequence shown here is derived from an EMBL/GenBank/DDBJ whole genome shotgun (WGS) entry which is preliminary data.</text>
</comment>
<dbReference type="Pfam" id="PF00639">
    <property type="entry name" value="Rotamase"/>
    <property type="match status" value="1"/>
</dbReference>
<evidence type="ECO:0000313" key="2">
    <source>
        <dbReference type="EMBL" id="EJX06429.1"/>
    </source>
</evidence>
<dbReference type="Gene3D" id="3.10.50.40">
    <property type="match status" value="1"/>
</dbReference>
<sequence length="134" mass="15215">MVAELRAIKDNDQLVKRFGELKEQFCEDPGKASFPDGMTFTPGTMVQEFEDAAFSLKDYEISDPVKSQFGYHVIIRLPLNPDSIIGYTQMGTPVSVRANAANVEYQTRIQDYMKNLTLDYSEGFESPNLLDYIK</sequence>
<name>J9GHB7_9ZZZZ</name>
<gene>
    <name evidence="2" type="ORF">EVA_05461</name>
</gene>
<evidence type="ECO:0000259" key="1">
    <source>
        <dbReference type="PROSITE" id="PS50198"/>
    </source>
</evidence>
<dbReference type="InterPro" id="IPR046357">
    <property type="entry name" value="PPIase_dom_sf"/>
</dbReference>
<reference evidence="2" key="1">
    <citation type="journal article" date="2012" name="PLoS ONE">
        <title>Gene sets for utilization of primary and secondary nutrition supplies in the distal gut of endangered iberian lynx.</title>
        <authorList>
            <person name="Alcaide M."/>
            <person name="Messina E."/>
            <person name="Richter M."/>
            <person name="Bargiela R."/>
            <person name="Peplies J."/>
            <person name="Huws S.A."/>
            <person name="Newbold C.J."/>
            <person name="Golyshin P.N."/>
            <person name="Simon M.A."/>
            <person name="Lopez G."/>
            <person name="Yakimov M.M."/>
            <person name="Ferrer M."/>
        </authorList>
    </citation>
    <scope>NUCLEOTIDE SEQUENCE</scope>
</reference>
<dbReference type="PROSITE" id="PS50198">
    <property type="entry name" value="PPIC_PPIASE_2"/>
    <property type="match status" value="1"/>
</dbReference>
<accession>J9GHB7</accession>
<dbReference type="SUPFAM" id="SSF54534">
    <property type="entry name" value="FKBP-like"/>
    <property type="match status" value="1"/>
</dbReference>
<dbReference type="InterPro" id="IPR000297">
    <property type="entry name" value="PPIase_PpiC"/>
</dbReference>
<proteinExistence type="predicted"/>
<feature type="domain" description="PpiC" evidence="1">
    <location>
        <begin position="1"/>
        <end position="78"/>
    </location>
</feature>
<dbReference type="AlphaFoldDB" id="J9GHB7"/>
<protein>
    <submittedName>
        <fullName evidence="2">PpiC-type peptidyl-prolyl cis-trans isomerase</fullName>
    </submittedName>
</protein>
<dbReference type="EMBL" id="AMCI01001162">
    <property type="protein sequence ID" value="EJX06429.1"/>
    <property type="molecule type" value="Genomic_DNA"/>
</dbReference>
<dbReference type="GO" id="GO:0003755">
    <property type="term" value="F:peptidyl-prolyl cis-trans isomerase activity"/>
    <property type="evidence" value="ECO:0007669"/>
    <property type="project" value="InterPro"/>
</dbReference>